<dbReference type="GO" id="GO:0042597">
    <property type="term" value="C:periplasmic space"/>
    <property type="evidence" value="ECO:0007669"/>
    <property type="project" value="InterPro"/>
</dbReference>
<keyword evidence="3 4" id="KW-0732">Signal</keyword>
<dbReference type="CAZy" id="GH23">
    <property type="family name" value="Glycoside Hydrolase Family 23"/>
</dbReference>
<dbReference type="Gene3D" id="1.10.530.10">
    <property type="match status" value="1"/>
</dbReference>
<name>Q0APB1_MARMM</name>
<dbReference type="CDD" id="cd13401">
    <property type="entry name" value="Slt70-like"/>
    <property type="match status" value="1"/>
</dbReference>
<comment type="similarity">
    <text evidence="1">Belongs to the transglycosylase Slt family.</text>
</comment>
<sequence precursor="true">MIARCVSAFVLLALSVAAEAQLPTPRMRPEPINFSQYLSDADFNRFREGLDAADDEDWARVRELRLELTDTAARDILLWRIALNDARASFLELDLALTELDNWPRDSFIRSEAESKIDGSGLTAPFILGWFEENPPTTGRGRIAHAEALIGVGRIAEGEALLRETWRSGRLASQVQSDTYSRHQDVFTEDDHMARIDYLIWSNQRTLARRVLPLLSGNNRNLADARLRLAGRQSGVDRAVDRIPASLSNDPGLVFERARWRRRSGMRDSTLPLLLQLPDSHTDVTALELMWTERKLMILTLVRDQDYDTAYQLARAHGMSSGADFADAEFMAGWLALVHLDRPEDALAHFTRLRDNVSTPVSQSRGSYWMARALDALGRSDEAAVIYAEAGQHSTAYYGQLALTQLTDTVGELALERDPEPTPEAVIRFEARPLVRAMRLLAEQNEEYYFRLFSYRLDDQLTDPQEAVLLARLASNYLYLRQAVRAAKAARLRGIILPQSAYPTIQLPAQTNVRAQRPEDALTHSIIRQETEFGQHAVSGAGARGMMQLMPATARATARDLGETYRYSWLTDDLDYNLTLAMHHLAEVVDDYDGSYVIALAAYNAGSHRANRWIRDYGDPRDPDVDPVDWVESIPFSETRNYVQRVMENLQVYRSRLNDDAAVPLLIEDDMHRGAAPVRIMVDPEE</sequence>
<dbReference type="InterPro" id="IPR008939">
    <property type="entry name" value="Lytic_TGlycosylase_superhlx_U"/>
</dbReference>
<proteinExistence type="inferred from homology"/>
<dbReference type="PANTHER" id="PTHR37423:SF2">
    <property type="entry name" value="MEMBRANE-BOUND LYTIC MUREIN TRANSGLYCOSYLASE C"/>
    <property type="match status" value="1"/>
</dbReference>
<feature type="chain" id="PRO_5004168597" evidence="4">
    <location>
        <begin position="21"/>
        <end position="686"/>
    </location>
</feature>
<keyword evidence="7" id="KW-1185">Reference proteome</keyword>
<dbReference type="RefSeq" id="WP_011643523.1">
    <property type="nucleotide sequence ID" value="NC_008347.1"/>
</dbReference>
<dbReference type="PANTHER" id="PTHR37423">
    <property type="entry name" value="SOLUBLE LYTIC MUREIN TRANSGLYCOSYLASE-RELATED"/>
    <property type="match status" value="1"/>
</dbReference>
<dbReference type="HOGENOM" id="CLU_015184_0_1_5"/>
<dbReference type="SUPFAM" id="SSF48435">
    <property type="entry name" value="Bacterial muramidases"/>
    <property type="match status" value="1"/>
</dbReference>
<accession>Q0APB1</accession>
<dbReference type="Gene3D" id="1.25.20.10">
    <property type="entry name" value="Bacterial muramidases"/>
    <property type="match status" value="1"/>
</dbReference>
<dbReference type="InterPro" id="IPR008258">
    <property type="entry name" value="Transglycosylase_SLT_dom_1"/>
</dbReference>
<evidence type="ECO:0000256" key="1">
    <source>
        <dbReference type="ARBA" id="ARBA00007734"/>
    </source>
</evidence>
<dbReference type="eggNOG" id="COG0741">
    <property type="taxonomic scope" value="Bacteria"/>
</dbReference>
<dbReference type="SUPFAM" id="SSF53955">
    <property type="entry name" value="Lysozyme-like"/>
    <property type="match status" value="1"/>
</dbReference>
<evidence type="ECO:0000256" key="2">
    <source>
        <dbReference type="ARBA" id="ARBA00009387"/>
    </source>
</evidence>
<feature type="signal peptide" evidence="4">
    <location>
        <begin position="1"/>
        <end position="20"/>
    </location>
</feature>
<dbReference type="KEGG" id="mmr:Mmar10_1584"/>
<dbReference type="GO" id="GO:0004553">
    <property type="term" value="F:hydrolase activity, hydrolyzing O-glycosyl compounds"/>
    <property type="evidence" value="ECO:0007669"/>
    <property type="project" value="InterPro"/>
</dbReference>
<organism evidence="6 7">
    <name type="scientific">Maricaulis maris (strain MCS10)</name>
    <name type="common">Caulobacter maris</name>
    <dbReference type="NCBI Taxonomy" id="394221"/>
    <lineage>
        <taxon>Bacteria</taxon>
        <taxon>Pseudomonadati</taxon>
        <taxon>Pseudomonadota</taxon>
        <taxon>Alphaproteobacteria</taxon>
        <taxon>Maricaulales</taxon>
        <taxon>Maricaulaceae</taxon>
        <taxon>Maricaulis</taxon>
    </lineage>
</organism>
<evidence type="ECO:0000313" key="6">
    <source>
        <dbReference type="EMBL" id="ABI65876.1"/>
    </source>
</evidence>
<dbReference type="InterPro" id="IPR023346">
    <property type="entry name" value="Lysozyme-like_dom_sf"/>
</dbReference>
<gene>
    <name evidence="6" type="ordered locus">Mmar10_1584</name>
</gene>
<dbReference type="AlphaFoldDB" id="Q0APB1"/>
<evidence type="ECO:0000313" key="7">
    <source>
        <dbReference type="Proteomes" id="UP000001964"/>
    </source>
</evidence>
<feature type="domain" description="Transglycosylase SLT" evidence="5">
    <location>
        <begin position="519"/>
        <end position="619"/>
    </location>
</feature>
<evidence type="ECO:0000256" key="3">
    <source>
        <dbReference type="ARBA" id="ARBA00022729"/>
    </source>
</evidence>
<evidence type="ECO:0000259" key="5">
    <source>
        <dbReference type="Pfam" id="PF01464"/>
    </source>
</evidence>
<dbReference type="STRING" id="394221.Mmar10_1584"/>
<dbReference type="EMBL" id="CP000449">
    <property type="protein sequence ID" value="ABI65876.1"/>
    <property type="molecule type" value="Genomic_DNA"/>
</dbReference>
<protein>
    <submittedName>
        <fullName evidence="6">Lytic transglycosylase, catalytic</fullName>
    </submittedName>
</protein>
<evidence type="ECO:0000256" key="4">
    <source>
        <dbReference type="SAM" id="SignalP"/>
    </source>
</evidence>
<comment type="similarity">
    <text evidence="2">Belongs to the virb1 family.</text>
</comment>
<reference evidence="6 7" key="1">
    <citation type="submission" date="2006-08" db="EMBL/GenBank/DDBJ databases">
        <title>Complete sequence of Maricaulis maris MCS10.</title>
        <authorList>
            <consortium name="US DOE Joint Genome Institute"/>
            <person name="Copeland A."/>
            <person name="Lucas S."/>
            <person name="Lapidus A."/>
            <person name="Barry K."/>
            <person name="Detter J.C."/>
            <person name="Glavina del Rio T."/>
            <person name="Hammon N."/>
            <person name="Israni S."/>
            <person name="Dalin E."/>
            <person name="Tice H."/>
            <person name="Pitluck S."/>
            <person name="Saunders E."/>
            <person name="Brettin T."/>
            <person name="Bruce D."/>
            <person name="Han C."/>
            <person name="Tapia R."/>
            <person name="Gilna P."/>
            <person name="Schmutz J."/>
            <person name="Larimer F."/>
            <person name="Land M."/>
            <person name="Hauser L."/>
            <person name="Kyrpides N."/>
            <person name="Mikhailova N."/>
            <person name="Viollier P."/>
            <person name="Stephens C."/>
            <person name="Richardson P."/>
        </authorList>
    </citation>
    <scope>NUCLEOTIDE SEQUENCE [LARGE SCALE GENOMIC DNA]</scope>
    <source>
        <strain evidence="6 7">MCS10</strain>
    </source>
</reference>
<dbReference type="Pfam" id="PF01464">
    <property type="entry name" value="SLT"/>
    <property type="match status" value="1"/>
</dbReference>
<dbReference type="Proteomes" id="UP000001964">
    <property type="component" value="Chromosome"/>
</dbReference>